<dbReference type="Proteomes" id="UP001153954">
    <property type="component" value="Unassembled WGS sequence"/>
</dbReference>
<evidence type="ECO:0000313" key="4">
    <source>
        <dbReference type="EMBL" id="CAH2092280.1"/>
    </source>
</evidence>
<feature type="compositionally biased region" description="Polar residues" evidence="2">
    <location>
        <begin position="26"/>
        <end position="37"/>
    </location>
</feature>
<evidence type="ECO:0000256" key="2">
    <source>
        <dbReference type="SAM" id="MobiDB-lite"/>
    </source>
</evidence>
<dbReference type="EMBL" id="CAKOGL010000011">
    <property type="protein sequence ID" value="CAH2092280.1"/>
    <property type="molecule type" value="Genomic_DNA"/>
</dbReference>
<feature type="region of interest" description="Disordered" evidence="2">
    <location>
        <begin position="1"/>
        <end position="37"/>
    </location>
</feature>
<evidence type="ECO:0000259" key="3">
    <source>
        <dbReference type="Pfam" id="PF25298"/>
    </source>
</evidence>
<feature type="coiled-coil region" evidence="1">
    <location>
        <begin position="98"/>
        <end position="149"/>
    </location>
</feature>
<gene>
    <name evidence="4" type="ORF">EEDITHA_LOCUS8055</name>
</gene>
<comment type="caution">
    <text evidence="4">The sequence shown here is derived from an EMBL/GenBank/DDBJ whole genome shotgun (WGS) entry which is preliminary data.</text>
</comment>
<protein>
    <recommendedName>
        <fullName evidence="3">FP protein C-terminal domain-containing protein</fullName>
    </recommendedName>
</protein>
<name>A0AAU9U3K8_EUPED</name>
<dbReference type="Pfam" id="PF25298">
    <property type="entry name" value="Baculo_FP_2nd"/>
    <property type="match status" value="1"/>
</dbReference>
<proteinExistence type="predicted"/>
<dbReference type="AlphaFoldDB" id="A0AAU9U3K8"/>
<accession>A0AAU9U3K8</accession>
<keyword evidence="5" id="KW-1185">Reference proteome</keyword>
<keyword evidence="1" id="KW-0175">Coiled coil</keyword>
<sequence>MPNIQRSPPLNSSMKSSSRSESDLSTPTTSASCFTKNDTNITTRSKRLRMETCSPNASTSFASNTGDLRMDLLNMLSNWKEDQDRRLNEWKSSLDDTLSKLVSEVTHLKNECREMRKTNAEIEKGMEFINNIQEETSTKIKKIENYQKETTNTINKMESQIKNIQFHTRDSTIEIRNIPISNNEKFDNLLSILSTIGKTVEMTIDSRDIRDIYRLPGKPGVLRPIVAEFTCVNSRNELLTRVRKFNKEKLVPEKLNTQVIGLPGAKKPIYIEEHLGPAQRKLMFQTRQFAKKHNYSCWHSNARILLRMDASGKPIIIDSEKCLSDLEKKS</sequence>
<feature type="domain" description="FP protein C-terminal" evidence="3">
    <location>
        <begin position="278"/>
        <end position="326"/>
    </location>
</feature>
<dbReference type="InterPro" id="IPR057251">
    <property type="entry name" value="FP_C"/>
</dbReference>
<reference evidence="4" key="1">
    <citation type="submission" date="2022-03" db="EMBL/GenBank/DDBJ databases">
        <authorList>
            <person name="Tunstrom K."/>
        </authorList>
    </citation>
    <scope>NUCLEOTIDE SEQUENCE</scope>
</reference>
<feature type="compositionally biased region" description="Low complexity" evidence="2">
    <location>
        <begin position="1"/>
        <end position="25"/>
    </location>
</feature>
<organism evidence="4 5">
    <name type="scientific">Euphydryas editha</name>
    <name type="common">Edith's checkerspot</name>
    <dbReference type="NCBI Taxonomy" id="104508"/>
    <lineage>
        <taxon>Eukaryota</taxon>
        <taxon>Metazoa</taxon>
        <taxon>Ecdysozoa</taxon>
        <taxon>Arthropoda</taxon>
        <taxon>Hexapoda</taxon>
        <taxon>Insecta</taxon>
        <taxon>Pterygota</taxon>
        <taxon>Neoptera</taxon>
        <taxon>Endopterygota</taxon>
        <taxon>Lepidoptera</taxon>
        <taxon>Glossata</taxon>
        <taxon>Ditrysia</taxon>
        <taxon>Papilionoidea</taxon>
        <taxon>Nymphalidae</taxon>
        <taxon>Nymphalinae</taxon>
        <taxon>Euphydryas</taxon>
    </lineage>
</organism>
<evidence type="ECO:0000313" key="5">
    <source>
        <dbReference type="Proteomes" id="UP001153954"/>
    </source>
</evidence>
<evidence type="ECO:0000256" key="1">
    <source>
        <dbReference type="SAM" id="Coils"/>
    </source>
</evidence>